<sequence>MSLVRDSDVIIHGNSFISNQLNDFSEHEAVVDIAIFAEMTESKIHLENNAFERNTMKNVLEIRHLGGRTATVSIKKNSFVANLAQSVVNLDLPKGEIRANYFSNVQ</sequence>
<organism evidence="1 2">
    <name type="scientific">Necator americanus</name>
    <name type="common">Human hookworm</name>
    <dbReference type="NCBI Taxonomy" id="51031"/>
    <lineage>
        <taxon>Eukaryota</taxon>
        <taxon>Metazoa</taxon>
        <taxon>Ecdysozoa</taxon>
        <taxon>Nematoda</taxon>
        <taxon>Chromadorea</taxon>
        <taxon>Rhabditida</taxon>
        <taxon>Rhabditina</taxon>
        <taxon>Rhabditomorpha</taxon>
        <taxon>Strongyloidea</taxon>
        <taxon>Ancylostomatidae</taxon>
        <taxon>Bunostominae</taxon>
        <taxon>Necator</taxon>
    </lineage>
</organism>
<reference evidence="2" key="1">
    <citation type="journal article" date="2014" name="Nat. Genet.">
        <title>Genome of the human hookworm Necator americanus.</title>
        <authorList>
            <person name="Tang Y.T."/>
            <person name="Gao X."/>
            <person name="Rosa B.A."/>
            <person name="Abubucker S."/>
            <person name="Hallsworth-Pepin K."/>
            <person name="Martin J."/>
            <person name="Tyagi R."/>
            <person name="Heizer E."/>
            <person name="Zhang X."/>
            <person name="Bhonagiri-Palsikar V."/>
            <person name="Minx P."/>
            <person name="Warren W.C."/>
            <person name="Wang Q."/>
            <person name="Zhan B."/>
            <person name="Hotez P.J."/>
            <person name="Sternberg P.W."/>
            <person name="Dougall A."/>
            <person name="Gaze S.T."/>
            <person name="Mulvenna J."/>
            <person name="Sotillo J."/>
            <person name="Ranganathan S."/>
            <person name="Rabelo E.M."/>
            <person name="Wilson R.K."/>
            <person name="Felgner P.L."/>
            <person name="Bethony J."/>
            <person name="Hawdon J.M."/>
            <person name="Gasser R.B."/>
            <person name="Loukas A."/>
            <person name="Mitreva M."/>
        </authorList>
    </citation>
    <scope>NUCLEOTIDE SEQUENCE [LARGE SCALE GENOMIC DNA]</scope>
</reference>
<evidence type="ECO:0008006" key="3">
    <source>
        <dbReference type="Google" id="ProtNLM"/>
    </source>
</evidence>
<feature type="non-terminal residue" evidence="1">
    <location>
        <position position="106"/>
    </location>
</feature>
<keyword evidence="2" id="KW-1185">Reference proteome</keyword>
<evidence type="ECO:0000313" key="1">
    <source>
        <dbReference type="EMBL" id="ETN80659.1"/>
    </source>
</evidence>
<dbReference type="EMBL" id="KI659018">
    <property type="protein sequence ID" value="ETN80659.1"/>
    <property type="molecule type" value="Genomic_DNA"/>
</dbReference>
<dbReference type="AlphaFoldDB" id="W2TGD4"/>
<dbReference type="KEGG" id="nai:NECAME_09051"/>
<dbReference type="OrthoDB" id="5869811at2759"/>
<name>W2TGD4_NECAM</name>
<proteinExistence type="predicted"/>
<protein>
    <recommendedName>
        <fullName evidence="3">Right handed beta helix domain-containing protein</fullName>
    </recommendedName>
</protein>
<gene>
    <name evidence="1" type="ORF">NECAME_09051</name>
</gene>
<accession>W2TGD4</accession>
<dbReference type="Proteomes" id="UP000053676">
    <property type="component" value="Unassembled WGS sequence"/>
</dbReference>
<evidence type="ECO:0000313" key="2">
    <source>
        <dbReference type="Proteomes" id="UP000053676"/>
    </source>
</evidence>